<keyword evidence="1" id="KW-0560">Oxidoreductase</keyword>
<dbReference type="AlphaFoldDB" id="A0AAU8TU72"/>
<protein>
    <submittedName>
        <fullName evidence="1">Methylglyoxal reductase, acetol producing 2,5-diketo-D-gluconic acid reductase B</fullName>
        <ecNumber evidence="1">1.1.1.274</ecNumber>
    </submittedName>
</protein>
<dbReference type="GO" id="GO:0050580">
    <property type="term" value="F:2,5-didehydrogluconate reductase activity"/>
    <property type="evidence" value="ECO:0007669"/>
    <property type="project" value="UniProtKB-EC"/>
</dbReference>
<evidence type="ECO:0000313" key="1">
    <source>
        <dbReference type="EMBL" id="AKA85905.1"/>
    </source>
</evidence>
<organism evidence="1 2">
    <name type="scientific">Pseudomonas synxantha</name>
    <dbReference type="NCBI Taxonomy" id="47883"/>
    <lineage>
        <taxon>Bacteria</taxon>
        <taxon>Pseudomonadati</taxon>
        <taxon>Pseudomonadota</taxon>
        <taxon>Gammaproteobacteria</taxon>
        <taxon>Pseudomonadales</taxon>
        <taxon>Pseudomonadaceae</taxon>
        <taxon>Pseudomonas</taxon>
    </lineage>
</organism>
<gene>
    <name evidence="1" type="ORF">VO64_5359</name>
</gene>
<dbReference type="EC" id="1.1.1.274" evidence="1"/>
<accession>A0AAU8TU72</accession>
<evidence type="ECO:0000313" key="2">
    <source>
        <dbReference type="Proteomes" id="UP000033099"/>
    </source>
</evidence>
<dbReference type="Proteomes" id="UP000033099">
    <property type="component" value="Chromosome"/>
</dbReference>
<reference evidence="1 2" key="1">
    <citation type="journal article" date="2015" name="Genome Announc.">
        <title>Complete Genome Sequence of Biocontrol Strain Pseudomonas fluorescens LBUM223.</title>
        <authorList>
            <person name="Roquigny R."/>
            <person name="Arseneault T."/>
            <person name="Gadkar V.J."/>
            <person name="Novinscak A."/>
            <person name="Joly D.L."/>
            <person name="Filion M."/>
        </authorList>
    </citation>
    <scope>NUCLEOTIDE SEQUENCE [LARGE SCALE GENOMIC DNA]</scope>
    <source>
        <strain evidence="1 2">LBUM223</strain>
    </source>
</reference>
<name>A0AAU8TU72_9PSED</name>
<dbReference type="RefSeq" id="WP_156382912.1">
    <property type="nucleotide sequence ID" value="NZ_CP011117.2"/>
</dbReference>
<sequence>MLAKNLPAPRSFRKPALSLTFFREQARSYRTRQQIADLERGHRLTSPKGIAPKWD</sequence>
<proteinExistence type="predicted"/>
<dbReference type="EMBL" id="CP011117">
    <property type="protein sequence ID" value="AKA85905.1"/>
    <property type="molecule type" value="Genomic_DNA"/>
</dbReference>
<dbReference type="KEGG" id="pfb:VO64_5359"/>